<dbReference type="GO" id="GO:0006355">
    <property type="term" value="P:regulation of DNA-templated transcription"/>
    <property type="evidence" value="ECO:0007669"/>
    <property type="project" value="UniProtKB-UniRule"/>
</dbReference>
<evidence type="ECO:0000256" key="3">
    <source>
        <dbReference type="ARBA" id="ARBA00023163"/>
    </source>
</evidence>
<dbReference type="PANTHER" id="PTHR16466:SF6">
    <property type="entry name" value="TELOMERIC REPEAT-BINDING FACTOR 2-INTERACTING PROTEIN 1"/>
    <property type="match status" value="1"/>
</dbReference>
<evidence type="ECO:0000313" key="7">
    <source>
        <dbReference type="EMBL" id="KAG8550757.1"/>
    </source>
</evidence>
<dbReference type="AlphaFoldDB" id="A0AAV6ZTF2"/>
<organism evidence="7 8">
    <name type="scientific">Engystomops pustulosus</name>
    <name type="common">Tungara frog</name>
    <name type="synonym">Physalaemus pustulosus</name>
    <dbReference type="NCBI Taxonomy" id="76066"/>
    <lineage>
        <taxon>Eukaryota</taxon>
        <taxon>Metazoa</taxon>
        <taxon>Chordata</taxon>
        <taxon>Craniata</taxon>
        <taxon>Vertebrata</taxon>
        <taxon>Euteleostomi</taxon>
        <taxon>Amphibia</taxon>
        <taxon>Batrachia</taxon>
        <taxon>Anura</taxon>
        <taxon>Neobatrachia</taxon>
        <taxon>Hyloidea</taxon>
        <taxon>Leptodactylidae</taxon>
        <taxon>Leiuperinae</taxon>
        <taxon>Engystomops</taxon>
    </lineage>
</organism>
<comment type="similarity">
    <text evidence="5">Belongs to the RAP1 family.</text>
</comment>
<comment type="subcellular location">
    <subcellularLocation>
        <location evidence="5">Nucleus</location>
    </subcellularLocation>
    <subcellularLocation>
        <location evidence="5">Chromosome</location>
        <location evidence="5">Telomere</location>
    </subcellularLocation>
</comment>
<evidence type="ECO:0000259" key="6">
    <source>
        <dbReference type="Pfam" id="PF11626"/>
    </source>
</evidence>
<keyword evidence="5" id="KW-0779">Telomere</keyword>
<dbReference type="GO" id="GO:0070187">
    <property type="term" value="C:shelterin complex"/>
    <property type="evidence" value="ECO:0007669"/>
    <property type="project" value="TreeGrafter"/>
</dbReference>
<keyword evidence="5" id="KW-0158">Chromosome</keyword>
<dbReference type="GO" id="GO:0010833">
    <property type="term" value="P:telomere maintenance via telomere lengthening"/>
    <property type="evidence" value="ECO:0007669"/>
    <property type="project" value="UniProtKB-UniRule"/>
</dbReference>
<keyword evidence="8" id="KW-1185">Reference proteome</keyword>
<reference evidence="7" key="1">
    <citation type="thesis" date="2020" institute="ProQuest LLC" country="789 East Eisenhower Parkway, Ann Arbor, MI, USA">
        <title>Comparative Genomics and Chromosome Evolution.</title>
        <authorList>
            <person name="Mudd A.B."/>
        </authorList>
    </citation>
    <scope>NUCLEOTIDE SEQUENCE</scope>
    <source>
        <strain evidence="7">237g6f4</strain>
        <tissue evidence="7">Blood</tissue>
    </source>
</reference>
<evidence type="ECO:0000256" key="5">
    <source>
        <dbReference type="RuleBase" id="RU367107"/>
    </source>
</evidence>
<keyword evidence="1 5" id="KW-0805">Transcription regulation</keyword>
<dbReference type="PANTHER" id="PTHR16466">
    <property type="entry name" value="TELOMERE REPEAT-BINDING FACTOR 2-INTERACTING PROTEIN 1"/>
    <property type="match status" value="1"/>
</dbReference>
<dbReference type="GO" id="GO:0031848">
    <property type="term" value="P:protection from non-homologous end joining at telomere"/>
    <property type="evidence" value="ECO:0007669"/>
    <property type="project" value="TreeGrafter"/>
</dbReference>
<keyword evidence="2 5" id="KW-0010">Activator</keyword>
<dbReference type="Gene3D" id="1.10.10.2170">
    <property type="match status" value="1"/>
</dbReference>
<dbReference type="Pfam" id="PF11626">
    <property type="entry name" value="Rap1_C"/>
    <property type="match status" value="1"/>
</dbReference>
<feature type="domain" description="TRF2-interacting telomeric protein/Rap1 C-terminal" evidence="6">
    <location>
        <begin position="127"/>
        <end position="203"/>
    </location>
</feature>
<evidence type="ECO:0000256" key="4">
    <source>
        <dbReference type="ARBA" id="ARBA00023242"/>
    </source>
</evidence>
<dbReference type="InterPro" id="IPR021661">
    <property type="entry name" value="Rap1_C"/>
</dbReference>
<protein>
    <recommendedName>
        <fullName evidence="5">Telomeric repeat-binding factor 2-interacting protein 1</fullName>
        <shortName evidence="5">TERF2-interacting telomeric protein 1</shortName>
    </recommendedName>
    <alternativeName>
        <fullName evidence="5">Repressor/activator protein 1 homolog</fullName>
    </alternativeName>
</protein>
<name>A0AAV6ZTF2_ENGPU</name>
<comment type="function">
    <text evidence="5">Acts both as a regulator of telomere function and as a transcription regulator. Involved in the regulation of telomere length and protection as a component of the shelterin complex (telosome). Does not bind DNA directly: recruited to telomeric double-stranded 5'-TTAGGG-3' repeats via its interaction with terf2. Independently of its function in telomeres, also acts as a transcription regulator: recruited to extratelomeric 5'-TTAGGG-3' sites via its association with terf2 or other factors, and regulates gene expression.</text>
</comment>
<dbReference type="Proteomes" id="UP000824782">
    <property type="component" value="Unassembled WGS sequence"/>
</dbReference>
<evidence type="ECO:0000256" key="1">
    <source>
        <dbReference type="ARBA" id="ARBA00023015"/>
    </source>
</evidence>
<gene>
    <name evidence="7" type="ORF">GDO81_021426</name>
</gene>
<comment type="subunit">
    <text evidence="5">Homodimer.</text>
</comment>
<dbReference type="EMBL" id="WNYA01000029">
    <property type="protein sequence ID" value="KAG8550757.1"/>
    <property type="molecule type" value="Genomic_DNA"/>
</dbReference>
<keyword evidence="4 5" id="KW-0539">Nucleus</keyword>
<comment type="caution">
    <text evidence="7">The sequence shown here is derived from an EMBL/GenBank/DDBJ whole genome shotgun (WGS) entry which is preliminary data.</text>
</comment>
<accession>A0AAV6ZTF2</accession>
<evidence type="ECO:0000256" key="2">
    <source>
        <dbReference type="ARBA" id="ARBA00023159"/>
    </source>
</evidence>
<evidence type="ECO:0000313" key="8">
    <source>
        <dbReference type="Proteomes" id="UP000824782"/>
    </source>
</evidence>
<dbReference type="InterPro" id="IPR039595">
    <property type="entry name" value="TE2IP/Rap1"/>
</dbReference>
<dbReference type="InterPro" id="IPR038104">
    <property type="entry name" value="Rap1_C_sf"/>
</dbReference>
<keyword evidence="3 5" id="KW-0804">Transcription</keyword>
<proteinExistence type="inferred from homology"/>
<sequence>MKAAMLQRGPMRLRAPGAHPPRTLMKAAMLQDTSQRGSKQKRVKRLNLRLIIIPNPWRSTRRAMQETPKVFDEICKRGSFEVEDEDCCPGISLRDLVMGEDSEMRVVSPSPALSDMEGLQEALVDMMQEFGLDLCRVTQVLLKNSGEVGSTRHFLRTGCRPDGFPVWTQEDDVQLQRNEPALRAGLARKYGADNVAKRAAFLAS</sequence>
<dbReference type="GO" id="GO:0042162">
    <property type="term" value="F:telomeric DNA binding"/>
    <property type="evidence" value="ECO:0007669"/>
    <property type="project" value="TreeGrafter"/>
</dbReference>